<dbReference type="AlphaFoldDB" id="A0A1R3T3C2"/>
<gene>
    <name evidence="1" type="ORF">PSM36_0151</name>
</gene>
<dbReference type="STRING" id="1642647.PSM36_0151"/>
<dbReference type="KEGG" id="psac:PSM36_0151"/>
<dbReference type="Proteomes" id="UP000187464">
    <property type="component" value="Chromosome I"/>
</dbReference>
<evidence type="ECO:0000313" key="2">
    <source>
        <dbReference type="Proteomes" id="UP000187464"/>
    </source>
</evidence>
<dbReference type="EMBL" id="LT605205">
    <property type="protein sequence ID" value="SCD18987.1"/>
    <property type="molecule type" value="Genomic_DNA"/>
</dbReference>
<sequence>MENRCFYLPVNSIDRYFNFSSIFFRLLIKEYFQYFGNNN</sequence>
<evidence type="ECO:0000313" key="1">
    <source>
        <dbReference type="EMBL" id="SCD18987.1"/>
    </source>
</evidence>
<keyword evidence="2" id="KW-1185">Reference proteome</keyword>
<organism evidence="1 2">
    <name type="scientific">Proteiniphilum saccharofermentans</name>
    <dbReference type="NCBI Taxonomy" id="1642647"/>
    <lineage>
        <taxon>Bacteria</taxon>
        <taxon>Pseudomonadati</taxon>
        <taxon>Bacteroidota</taxon>
        <taxon>Bacteroidia</taxon>
        <taxon>Bacteroidales</taxon>
        <taxon>Dysgonomonadaceae</taxon>
        <taxon>Proteiniphilum</taxon>
    </lineage>
</organism>
<proteinExistence type="predicted"/>
<name>A0A1R3T3C2_9BACT</name>
<accession>A0A1R3T3C2</accession>
<reference evidence="1 2" key="1">
    <citation type="submission" date="2016-08" db="EMBL/GenBank/DDBJ databases">
        <authorList>
            <person name="Seilhamer J.J."/>
        </authorList>
    </citation>
    <scope>NUCLEOTIDE SEQUENCE [LARGE SCALE GENOMIC DNA]</scope>
    <source>
        <strain evidence="1">M3/6</strain>
    </source>
</reference>
<protein>
    <submittedName>
        <fullName evidence="1">Uncharacterized protein</fullName>
    </submittedName>
</protein>